<protein>
    <recommendedName>
        <fullName evidence="4">Oxidoreductase</fullName>
    </recommendedName>
</protein>
<dbReference type="AlphaFoldDB" id="X1P3A5"/>
<dbReference type="PANTHER" id="PTHR24321:SF8">
    <property type="entry name" value="ESTRADIOL 17-BETA-DEHYDROGENASE 8-RELATED"/>
    <property type="match status" value="1"/>
</dbReference>
<evidence type="ECO:0000313" key="3">
    <source>
        <dbReference type="EMBL" id="GAI50348.1"/>
    </source>
</evidence>
<dbReference type="Gene3D" id="3.40.50.720">
    <property type="entry name" value="NAD(P)-binding Rossmann-like Domain"/>
    <property type="match status" value="1"/>
</dbReference>
<reference evidence="3" key="1">
    <citation type="journal article" date="2014" name="Front. Microbiol.">
        <title>High frequency of phylogenetically diverse reductive dehalogenase-homologous genes in deep subseafloor sedimentary metagenomes.</title>
        <authorList>
            <person name="Kawai M."/>
            <person name="Futagami T."/>
            <person name="Toyoda A."/>
            <person name="Takaki Y."/>
            <person name="Nishi S."/>
            <person name="Hori S."/>
            <person name="Arai W."/>
            <person name="Tsubouchi T."/>
            <person name="Morono Y."/>
            <person name="Uchiyama I."/>
            <person name="Ito T."/>
            <person name="Fujiyama A."/>
            <person name="Inagaki F."/>
            <person name="Takami H."/>
        </authorList>
    </citation>
    <scope>NUCLEOTIDE SEQUENCE</scope>
    <source>
        <strain evidence="3">Expedition CK06-06</strain>
    </source>
</reference>
<name>X1P3A5_9ZZZZ</name>
<dbReference type="InterPro" id="IPR036291">
    <property type="entry name" value="NAD(P)-bd_dom_sf"/>
</dbReference>
<evidence type="ECO:0008006" key="4">
    <source>
        <dbReference type="Google" id="ProtNLM"/>
    </source>
</evidence>
<dbReference type="PRINTS" id="PR00081">
    <property type="entry name" value="GDHRDH"/>
</dbReference>
<dbReference type="FunFam" id="3.40.50.720:FF:000084">
    <property type="entry name" value="Short-chain dehydrogenase reductase"/>
    <property type="match status" value="1"/>
</dbReference>
<dbReference type="Pfam" id="PF13561">
    <property type="entry name" value="adh_short_C2"/>
    <property type="match status" value="1"/>
</dbReference>
<dbReference type="InterPro" id="IPR020904">
    <property type="entry name" value="Sc_DH/Rdtase_CS"/>
</dbReference>
<dbReference type="GO" id="GO:0016491">
    <property type="term" value="F:oxidoreductase activity"/>
    <property type="evidence" value="ECO:0007669"/>
    <property type="project" value="UniProtKB-KW"/>
</dbReference>
<dbReference type="PANTHER" id="PTHR24321">
    <property type="entry name" value="DEHYDROGENASES, SHORT CHAIN"/>
    <property type="match status" value="1"/>
</dbReference>
<accession>X1P3A5</accession>
<organism evidence="3">
    <name type="scientific">marine sediment metagenome</name>
    <dbReference type="NCBI Taxonomy" id="412755"/>
    <lineage>
        <taxon>unclassified sequences</taxon>
        <taxon>metagenomes</taxon>
        <taxon>ecological metagenomes</taxon>
    </lineage>
</organism>
<dbReference type="EMBL" id="BARV01038724">
    <property type="protein sequence ID" value="GAI50348.1"/>
    <property type="molecule type" value="Genomic_DNA"/>
</dbReference>
<dbReference type="InterPro" id="IPR002347">
    <property type="entry name" value="SDR_fam"/>
</dbReference>
<sequence length="188" mass="20669">DIVIAFKKVDEIIGGIDVLISNAGISVRKPFLEIEYEEWSKVIRVNLDGMFLCAKEAIKRMKKQRSGVVLFTASTNGIEGHPLYADYNASKAGVILLAKTLALEFAPWLRVNAICPGYVSTPMQKSEYTPEMLEEVNKGIPLNRHAKPEEVADLFAFLASSKATYITGQSIAIDGGETAGQYIKDIDK</sequence>
<evidence type="ECO:0000256" key="1">
    <source>
        <dbReference type="ARBA" id="ARBA00006484"/>
    </source>
</evidence>
<dbReference type="CDD" id="cd05233">
    <property type="entry name" value="SDR_c"/>
    <property type="match status" value="1"/>
</dbReference>
<keyword evidence="2" id="KW-0560">Oxidoreductase</keyword>
<gene>
    <name evidence="3" type="ORF">S06H3_59572</name>
</gene>
<comment type="caution">
    <text evidence="3">The sequence shown here is derived from an EMBL/GenBank/DDBJ whole genome shotgun (WGS) entry which is preliminary data.</text>
</comment>
<evidence type="ECO:0000256" key="2">
    <source>
        <dbReference type="ARBA" id="ARBA00023002"/>
    </source>
</evidence>
<feature type="non-terminal residue" evidence="3">
    <location>
        <position position="1"/>
    </location>
</feature>
<proteinExistence type="inferred from homology"/>
<dbReference type="PRINTS" id="PR00080">
    <property type="entry name" value="SDRFAMILY"/>
</dbReference>
<dbReference type="SUPFAM" id="SSF51735">
    <property type="entry name" value="NAD(P)-binding Rossmann-fold domains"/>
    <property type="match status" value="1"/>
</dbReference>
<comment type="similarity">
    <text evidence="1">Belongs to the short-chain dehydrogenases/reductases (SDR) family.</text>
</comment>
<dbReference type="PROSITE" id="PS00061">
    <property type="entry name" value="ADH_SHORT"/>
    <property type="match status" value="1"/>
</dbReference>